<evidence type="ECO:0000313" key="2">
    <source>
        <dbReference type="Proteomes" id="UP000219564"/>
    </source>
</evidence>
<evidence type="ECO:0000313" key="1">
    <source>
        <dbReference type="EMBL" id="SOB51617.1"/>
    </source>
</evidence>
<dbReference type="Proteomes" id="UP000219564">
    <property type="component" value="Unassembled WGS sequence"/>
</dbReference>
<comment type="caution">
    <text evidence="1">The sequence shown here is derived from an EMBL/GenBank/DDBJ whole genome shotgun (WGS) entry which is preliminary data.</text>
</comment>
<gene>
    <name evidence="1" type="ORF">PLUA15_200012</name>
</gene>
<dbReference type="AlphaFoldDB" id="A0AAX2H591"/>
<sequence length="260" mass="29340">MNSIMLNMKQKALPLAMSGVKNKLVVLMETTGEKERYGAKLEAIMTPSSHSNVNGIFMYNAQYGYQAHPNGRDGHWFYVPSFNSEHWKSEIFVYVTCGNLPTDGSVVEVGTFTYYSPEGVRGVSTPLRVRAPYDPRVKMNLKQELLASWEDNLSGKRVYSHRISLDLPDKNVSHWSVSFKVGKGTLVFNKPWTTYTHDELTGVIELTWSAPKNATHTEKREVDFQLLSTSKHYEPALENLANLEGHYVMKGSPLASDCQD</sequence>
<accession>A0AAX2H591</accession>
<organism evidence="1 2">
    <name type="scientific">Pseudomonas lundensis</name>
    <dbReference type="NCBI Taxonomy" id="86185"/>
    <lineage>
        <taxon>Bacteria</taxon>
        <taxon>Pseudomonadati</taxon>
        <taxon>Pseudomonadota</taxon>
        <taxon>Gammaproteobacteria</taxon>
        <taxon>Pseudomonadales</taxon>
        <taxon>Pseudomonadaceae</taxon>
        <taxon>Pseudomonas</taxon>
    </lineage>
</organism>
<proteinExistence type="predicted"/>
<name>A0AAX2H591_9PSED</name>
<protein>
    <submittedName>
        <fullName evidence="1">Uncharacterized protein</fullName>
    </submittedName>
</protein>
<dbReference type="EMBL" id="OBKZ01000013">
    <property type="protein sequence ID" value="SOB51617.1"/>
    <property type="molecule type" value="Genomic_DNA"/>
</dbReference>
<dbReference type="RefSeq" id="WP_097191670.1">
    <property type="nucleotide sequence ID" value="NZ_OBKZ01000013.1"/>
</dbReference>
<reference evidence="1 2" key="1">
    <citation type="submission" date="2017-08" db="EMBL/GenBank/DDBJ databases">
        <authorList>
            <person name="Chaillou S."/>
        </authorList>
    </citation>
    <scope>NUCLEOTIDE SEQUENCE [LARGE SCALE GENOMIC DNA]</scope>
    <source>
        <strain evidence="1 2">MFPA15A1205</strain>
    </source>
</reference>